<keyword evidence="2" id="KW-1185">Reference proteome</keyword>
<dbReference type="HOGENOM" id="CLU_3327200_0_0_0"/>
<gene>
    <name evidence="1" type="ordered locus">Selin_0966</name>
</gene>
<name>E6W343_DESIS</name>
<accession>E6W343</accession>
<reference evidence="1 2" key="1">
    <citation type="submission" date="2010-12" db="EMBL/GenBank/DDBJ databases">
        <title>Complete sequence of Desulfurispirillum indicum S5.</title>
        <authorList>
            <consortium name="US DOE Joint Genome Institute"/>
            <person name="Lucas S."/>
            <person name="Copeland A."/>
            <person name="Lapidus A."/>
            <person name="Cheng J.-F."/>
            <person name="Goodwin L."/>
            <person name="Pitluck S."/>
            <person name="Chertkov O."/>
            <person name="Held B."/>
            <person name="Detter J.C."/>
            <person name="Han C."/>
            <person name="Tapia R."/>
            <person name="Land M."/>
            <person name="Hauser L."/>
            <person name="Kyrpides N."/>
            <person name="Ivanova N."/>
            <person name="Mikhailova N."/>
            <person name="Haggblom M."/>
            <person name="Rauschenbach I."/>
            <person name="Bini E."/>
            <person name="Woyke T."/>
        </authorList>
    </citation>
    <scope>NUCLEOTIDE SEQUENCE [LARGE SCALE GENOMIC DNA]</scope>
    <source>
        <strain evidence="2">ATCC BAA-1389 / DSM 22839 / S5</strain>
    </source>
</reference>
<evidence type="ECO:0000313" key="2">
    <source>
        <dbReference type="Proteomes" id="UP000002572"/>
    </source>
</evidence>
<dbReference type="AlphaFoldDB" id="E6W343"/>
<proteinExistence type="predicted"/>
<dbReference type="KEGG" id="din:Selin_0966"/>
<dbReference type="InParanoid" id="E6W343"/>
<evidence type="ECO:0000313" key="1">
    <source>
        <dbReference type="EMBL" id="ADU65704.1"/>
    </source>
</evidence>
<sequence length="38" mass="4466">MKRTRQSSMLKRNAMRIFFFLSCIAYALILALNWNTGV</sequence>
<organism evidence="1 2">
    <name type="scientific">Desulfurispirillum indicum (strain ATCC BAA-1389 / DSM 22839 / S5)</name>
    <dbReference type="NCBI Taxonomy" id="653733"/>
    <lineage>
        <taxon>Bacteria</taxon>
        <taxon>Pseudomonadati</taxon>
        <taxon>Chrysiogenota</taxon>
        <taxon>Chrysiogenia</taxon>
        <taxon>Chrysiogenales</taxon>
        <taxon>Chrysiogenaceae</taxon>
        <taxon>Desulfurispirillum</taxon>
    </lineage>
</organism>
<protein>
    <submittedName>
        <fullName evidence="1">Uncharacterized protein</fullName>
    </submittedName>
</protein>
<dbReference type="Proteomes" id="UP000002572">
    <property type="component" value="Chromosome"/>
</dbReference>
<dbReference type="EMBL" id="CP002432">
    <property type="protein sequence ID" value="ADU65704.1"/>
    <property type="molecule type" value="Genomic_DNA"/>
</dbReference>